<accession>A0A383S0C3</accession>
<dbReference type="PROSITE" id="PS00622">
    <property type="entry name" value="HTH_LUXR_1"/>
    <property type="match status" value="1"/>
</dbReference>
<sequence>MPQWNSEQLQMLLAEREPTQLFQRALTLVEDLGMSYLGITLHLQIAASRPHIILYNNYPPAWNARYADIDVFKKDPVVSRCHSTTLPVLWTDELFREVPQFRDAACSHGLRHGWTQSVHDQRHNETQLSVARPWGPVDIGEFYEQSPRVLWLCNSLHALLTEHHLASLAPVPKLSGRELEVLKWSADGKTAEAIGRILTLSTSTINFHIRSLIAKTNAANKAGAIAIAKSCGLI</sequence>
<name>A0A383S0C3_9PSED</name>
<gene>
    <name evidence="5" type="primary">solR</name>
    <name evidence="5" type="ORF">CCOS865_04925</name>
</gene>
<keyword evidence="1" id="KW-0805">Transcription regulation</keyword>
<keyword evidence="3" id="KW-0804">Transcription</keyword>
<evidence type="ECO:0000259" key="4">
    <source>
        <dbReference type="PROSITE" id="PS50043"/>
    </source>
</evidence>
<reference evidence="6" key="1">
    <citation type="submission" date="2018-08" db="EMBL/GenBank/DDBJ databases">
        <authorList>
            <person name="Blom J."/>
        </authorList>
    </citation>
    <scope>NUCLEOTIDE SEQUENCE [LARGE SCALE GENOMIC DNA]</scope>
    <source>
        <strain evidence="6">CCOS 865</strain>
    </source>
</reference>
<feature type="domain" description="HTH luxR-type" evidence="4">
    <location>
        <begin position="167"/>
        <end position="232"/>
    </location>
</feature>
<dbReference type="RefSeq" id="WP_119145902.1">
    <property type="nucleotide sequence ID" value="NZ_CBCSFL010000010.1"/>
</dbReference>
<dbReference type="Gene3D" id="3.30.450.80">
    <property type="entry name" value="Transcription factor LuxR-like, autoinducer-binding domain"/>
    <property type="match status" value="1"/>
</dbReference>
<evidence type="ECO:0000256" key="3">
    <source>
        <dbReference type="ARBA" id="ARBA00023163"/>
    </source>
</evidence>
<keyword evidence="2" id="KW-0238">DNA-binding</keyword>
<evidence type="ECO:0000313" key="6">
    <source>
        <dbReference type="Proteomes" id="UP000263595"/>
    </source>
</evidence>
<dbReference type="SUPFAM" id="SSF46894">
    <property type="entry name" value="C-terminal effector domain of the bipartite response regulators"/>
    <property type="match status" value="1"/>
</dbReference>
<dbReference type="Pfam" id="PF00196">
    <property type="entry name" value="GerE"/>
    <property type="match status" value="1"/>
</dbReference>
<protein>
    <submittedName>
        <fullName evidence="5">Transcriptional activator protein SolR</fullName>
    </submittedName>
</protein>
<evidence type="ECO:0000256" key="2">
    <source>
        <dbReference type="ARBA" id="ARBA00023125"/>
    </source>
</evidence>
<dbReference type="InterPro" id="IPR005143">
    <property type="entry name" value="TF_LuxR_autoind-bd_dom"/>
</dbReference>
<dbReference type="SMART" id="SM00421">
    <property type="entry name" value="HTH_LUXR"/>
    <property type="match status" value="1"/>
</dbReference>
<dbReference type="EMBL" id="UNOZ01000035">
    <property type="protein sequence ID" value="SYX92635.1"/>
    <property type="molecule type" value="Genomic_DNA"/>
</dbReference>
<dbReference type="OrthoDB" id="9774661at2"/>
<proteinExistence type="predicted"/>
<dbReference type="InterPro" id="IPR036388">
    <property type="entry name" value="WH-like_DNA-bd_sf"/>
</dbReference>
<dbReference type="InterPro" id="IPR000792">
    <property type="entry name" value="Tscrpt_reg_LuxR_C"/>
</dbReference>
<dbReference type="AlphaFoldDB" id="A0A383S0C3"/>
<evidence type="ECO:0000313" key="5">
    <source>
        <dbReference type="EMBL" id="SYX92635.1"/>
    </source>
</evidence>
<dbReference type="PRINTS" id="PR00038">
    <property type="entry name" value="HTHLUXR"/>
</dbReference>
<dbReference type="SUPFAM" id="SSF75516">
    <property type="entry name" value="Pheromone-binding domain of LuxR-like quorum-sensing transcription factors"/>
    <property type="match status" value="1"/>
</dbReference>
<dbReference type="Pfam" id="PF03472">
    <property type="entry name" value="Autoind_bind"/>
    <property type="match status" value="1"/>
</dbReference>
<organism evidence="5 6">
    <name type="scientific">Pseudomonas reidholzensis</name>
    <dbReference type="NCBI Taxonomy" id="1785162"/>
    <lineage>
        <taxon>Bacteria</taxon>
        <taxon>Pseudomonadati</taxon>
        <taxon>Pseudomonadota</taxon>
        <taxon>Gammaproteobacteria</taxon>
        <taxon>Pseudomonadales</taxon>
        <taxon>Pseudomonadaceae</taxon>
        <taxon>Pseudomonas</taxon>
    </lineage>
</organism>
<dbReference type="Proteomes" id="UP000263595">
    <property type="component" value="Unassembled WGS sequence"/>
</dbReference>
<dbReference type="Gene3D" id="1.10.10.10">
    <property type="entry name" value="Winged helix-like DNA-binding domain superfamily/Winged helix DNA-binding domain"/>
    <property type="match status" value="1"/>
</dbReference>
<keyword evidence="6" id="KW-1185">Reference proteome</keyword>
<dbReference type="CDD" id="cd06170">
    <property type="entry name" value="LuxR_C_like"/>
    <property type="match status" value="1"/>
</dbReference>
<dbReference type="InterPro" id="IPR036693">
    <property type="entry name" value="TF_LuxR_autoind-bd_dom_sf"/>
</dbReference>
<dbReference type="PROSITE" id="PS50043">
    <property type="entry name" value="HTH_LUXR_2"/>
    <property type="match status" value="1"/>
</dbReference>
<dbReference type="PANTHER" id="PTHR44688">
    <property type="entry name" value="DNA-BINDING TRANSCRIPTIONAL ACTIVATOR DEVR_DOSR"/>
    <property type="match status" value="1"/>
</dbReference>
<dbReference type="GO" id="GO:0003677">
    <property type="term" value="F:DNA binding"/>
    <property type="evidence" value="ECO:0007669"/>
    <property type="project" value="UniProtKB-KW"/>
</dbReference>
<dbReference type="GO" id="GO:0006355">
    <property type="term" value="P:regulation of DNA-templated transcription"/>
    <property type="evidence" value="ECO:0007669"/>
    <property type="project" value="InterPro"/>
</dbReference>
<dbReference type="PANTHER" id="PTHR44688:SF25">
    <property type="entry name" value="HTH LUXR-TYPE DOMAIN-CONTAINING PROTEIN"/>
    <property type="match status" value="1"/>
</dbReference>
<dbReference type="InterPro" id="IPR016032">
    <property type="entry name" value="Sig_transdc_resp-reg_C-effctor"/>
</dbReference>
<evidence type="ECO:0000256" key="1">
    <source>
        <dbReference type="ARBA" id="ARBA00023015"/>
    </source>
</evidence>